<dbReference type="InterPro" id="IPR036291">
    <property type="entry name" value="NAD(P)-bd_dom_sf"/>
</dbReference>
<proteinExistence type="inferred from homology"/>
<dbReference type="RefSeq" id="WP_167315125.1">
    <property type="nucleotide sequence ID" value="NZ_CP050267.1"/>
</dbReference>
<gene>
    <name evidence="6" type="ORF">HBA18_13985</name>
</gene>
<organism evidence="6 7">
    <name type="scientific">Salinivibrio costicola</name>
    <name type="common">Vibrio costicola</name>
    <dbReference type="NCBI Taxonomy" id="51367"/>
    <lineage>
        <taxon>Bacteria</taxon>
        <taxon>Pseudomonadati</taxon>
        <taxon>Pseudomonadota</taxon>
        <taxon>Gammaproteobacteria</taxon>
        <taxon>Vibrionales</taxon>
        <taxon>Vibrionaceae</taxon>
        <taxon>Salinivibrio</taxon>
    </lineage>
</organism>
<dbReference type="SUPFAM" id="SSF51735">
    <property type="entry name" value="NAD(P)-binding Rossmann-fold domains"/>
    <property type="match status" value="1"/>
</dbReference>
<evidence type="ECO:0000256" key="2">
    <source>
        <dbReference type="ARBA" id="ARBA00023002"/>
    </source>
</evidence>
<comment type="similarity">
    <text evidence="1">Belongs to the HIBADH-related family.</text>
</comment>
<evidence type="ECO:0000256" key="3">
    <source>
        <dbReference type="ARBA" id="ARBA00023027"/>
    </source>
</evidence>
<feature type="domain" description="3-hydroxyisobutyrate dehydrogenase-like NAD-binding" evidence="5">
    <location>
        <begin position="170"/>
        <end position="288"/>
    </location>
</feature>
<evidence type="ECO:0000259" key="5">
    <source>
        <dbReference type="Pfam" id="PF14833"/>
    </source>
</evidence>
<dbReference type="Gene3D" id="1.10.1040.10">
    <property type="entry name" value="N-(1-d-carboxylethyl)-l-norvaline Dehydrogenase, domain 2"/>
    <property type="match status" value="1"/>
</dbReference>
<dbReference type="InterPro" id="IPR013328">
    <property type="entry name" value="6PGD_dom2"/>
</dbReference>
<evidence type="ECO:0000313" key="6">
    <source>
        <dbReference type="EMBL" id="QIR07526.1"/>
    </source>
</evidence>
<reference evidence="6 7" key="1">
    <citation type="submission" date="2020-03" db="EMBL/GenBank/DDBJ databases">
        <title>Genome mining reveals the biosynthetic pathways of PHA and ectoines of the halophilic strain Salinivibrio costicola M318 isolated from fermented shrimp paste.</title>
        <authorList>
            <person name="Doan T.V."/>
            <person name="Tran L.T."/>
            <person name="Trieu T.A."/>
            <person name="Nguyen Q.V."/>
            <person name="Quach T.N."/>
            <person name="Phi T.Q."/>
            <person name="Kumar S."/>
        </authorList>
    </citation>
    <scope>NUCLEOTIDE SEQUENCE [LARGE SCALE GENOMIC DNA]</scope>
    <source>
        <strain evidence="6 7">M318</strain>
    </source>
</reference>
<dbReference type="Pfam" id="PF03446">
    <property type="entry name" value="NAD_binding_2"/>
    <property type="match status" value="1"/>
</dbReference>
<accession>A0ABX6K7M7</accession>
<dbReference type="PROSITE" id="PS00895">
    <property type="entry name" value="3_HYDROXYISOBUT_DH"/>
    <property type="match status" value="1"/>
</dbReference>
<dbReference type="EMBL" id="CP050267">
    <property type="protein sequence ID" value="QIR07526.1"/>
    <property type="molecule type" value="Genomic_DNA"/>
</dbReference>
<dbReference type="PANTHER" id="PTHR43060:SF15">
    <property type="entry name" value="3-HYDROXYISOBUTYRATE DEHYDROGENASE-LIKE 1, MITOCHONDRIAL-RELATED"/>
    <property type="match status" value="1"/>
</dbReference>
<dbReference type="InterPro" id="IPR029154">
    <property type="entry name" value="HIBADH-like_NADP-bd"/>
</dbReference>
<dbReference type="PIRSF" id="PIRSF000103">
    <property type="entry name" value="HIBADH"/>
    <property type="match status" value="1"/>
</dbReference>
<dbReference type="Pfam" id="PF14833">
    <property type="entry name" value="NAD_binding_11"/>
    <property type="match status" value="1"/>
</dbReference>
<dbReference type="Gene3D" id="3.40.50.720">
    <property type="entry name" value="NAD(P)-binding Rossmann-like Domain"/>
    <property type="match status" value="1"/>
</dbReference>
<evidence type="ECO:0000313" key="7">
    <source>
        <dbReference type="Proteomes" id="UP000501408"/>
    </source>
</evidence>
<dbReference type="InterPro" id="IPR002204">
    <property type="entry name" value="3-OH-isobutyrate_DH-rel_CS"/>
</dbReference>
<dbReference type="Proteomes" id="UP000501408">
    <property type="component" value="Chromosome 2"/>
</dbReference>
<dbReference type="InterPro" id="IPR008927">
    <property type="entry name" value="6-PGluconate_DH-like_C_sf"/>
</dbReference>
<keyword evidence="3" id="KW-0520">NAD</keyword>
<dbReference type="InterPro" id="IPR015815">
    <property type="entry name" value="HIBADH-related"/>
</dbReference>
<dbReference type="InterPro" id="IPR006115">
    <property type="entry name" value="6PGDH_NADP-bd"/>
</dbReference>
<evidence type="ECO:0000256" key="1">
    <source>
        <dbReference type="ARBA" id="ARBA00009080"/>
    </source>
</evidence>
<dbReference type="SUPFAM" id="SSF48179">
    <property type="entry name" value="6-phosphogluconate dehydrogenase C-terminal domain-like"/>
    <property type="match status" value="1"/>
</dbReference>
<feature type="domain" description="6-phosphogluconate dehydrogenase NADP-binding" evidence="4">
    <location>
        <begin position="8"/>
        <end position="167"/>
    </location>
</feature>
<keyword evidence="7" id="KW-1185">Reference proteome</keyword>
<dbReference type="PANTHER" id="PTHR43060">
    <property type="entry name" value="3-HYDROXYISOBUTYRATE DEHYDROGENASE-LIKE 1, MITOCHONDRIAL-RELATED"/>
    <property type="match status" value="1"/>
</dbReference>
<sequence length="299" mass="32041">MTTQTPSVAFIGLGVMGFPMAGHLQKNGFPTTVYNRTTAKAEHWSEQYQGAFGTTPAEAAAHADIVFMCVGNDDDVRSVVYGDIGVLANMKKGSVLVDHTTTSAELALELADVCGRQGIQFLDAPVSGGQAGAENGALTIMVGGEPSVFERVEPVMRAYAKASQHIGPHGSGQRCKMANQICIAGVLQGLSEAIAFAQSANLDIDKMISAIQHGAAGSWQMSNRAHTMADDQFNFGFAIDWMRKDLGFCLDEADKLGVDLPLTQQVDQRYAQLQQRGFGRCDTSVLIKQFDSDDHSCQS</sequence>
<evidence type="ECO:0000259" key="4">
    <source>
        <dbReference type="Pfam" id="PF03446"/>
    </source>
</evidence>
<keyword evidence="2" id="KW-0560">Oxidoreductase</keyword>
<protein>
    <submittedName>
        <fullName evidence="6">NAD(P)-dependent oxidoreductase</fullName>
    </submittedName>
</protein>
<name>A0ABX6K7M7_SALCS</name>